<dbReference type="Proteomes" id="UP001150581">
    <property type="component" value="Unassembled WGS sequence"/>
</dbReference>
<protein>
    <submittedName>
        <fullName evidence="1">Uncharacterized protein</fullName>
    </submittedName>
</protein>
<organism evidence="1 2">
    <name type="scientific">Kickxella alabastrina</name>
    <dbReference type="NCBI Taxonomy" id="61397"/>
    <lineage>
        <taxon>Eukaryota</taxon>
        <taxon>Fungi</taxon>
        <taxon>Fungi incertae sedis</taxon>
        <taxon>Zoopagomycota</taxon>
        <taxon>Kickxellomycotina</taxon>
        <taxon>Kickxellomycetes</taxon>
        <taxon>Kickxellales</taxon>
        <taxon>Kickxellaceae</taxon>
        <taxon>Kickxella</taxon>
    </lineage>
</organism>
<name>A0ACC1ICS2_9FUNG</name>
<comment type="caution">
    <text evidence="1">The sequence shown here is derived from an EMBL/GenBank/DDBJ whole genome shotgun (WGS) entry which is preliminary data.</text>
</comment>
<reference evidence="1" key="1">
    <citation type="submission" date="2022-07" db="EMBL/GenBank/DDBJ databases">
        <title>Phylogenomic reconstructions and comparative analyses of Kickxellomycotina fungi.</title>
        <authorList>
            <person name="Reynolds N.K."/>
            <person name="Stajich J.E."/>
            <person name="Barry K."/>
            <person name="Grigoriev I.V."/>
            <person name="Crous P."/>
            <person name="Smith M.E."/>
        </authorList>
    </citation>
    <scope>NUCLEOTIDE SEQUENCE</scope>
    <source>
        <strain evidence="1">Benny 63K</strain>
    </source>
</reference>
<proteinExistence type="predicted"/>
<evidence type="ECO:0000313" key="1">
    <source>
        <dbReference type="EMBL" id="KAJ1892519.1"/>
    </source>
</evidence>
<evidence type="ECO:0000313" key="2">
    <source>
        <dbReference type="Proteomes" id="UP001150581"/>
    </source>
</evidence>
<sequence length="297" mass="33477">MTLVTKLRASKGLCRIVTFATNNSTNSINTINSTRILLLSHRHSSAYSTNTDPIEIRRTQMQQPKHRMPPTSKDSNSRLSVASDISSTPTCIVRLSNLPPGTTPADIHCTIATRLYSAKIKAIYFEYDYNLRPLRSCRVTFFSESDAAEFVLRANKMVYSAHAIHASFVIRRYVPNATRDKYLGSALGRLVLLYGYPPHMHHHQIRDYFSDYDLVETNIPAVQSAPQIGQTFLSRRGAFILQFATPSEARRFIRDVHLTEYSPRRENTGPEQTPSSAQQPADESSHGSVTIKTILFN</sequence>
<dbReference type="EMBL" id="JANBPG010000979">
    <property type="protein sequence ID" value="KAJ1892519.1"/>
    <property type="molecule type" value="Genomic_DNA"/>
</dbReference>
<keyword evidence="2" id="KW-1185">Reference proteome</keyword>
<gene>
    <name evidence="1" type="ORF">LPJ66_006297</name>
</gene>
<accession>A0ACC1ICS2</accession>